<reference evidence="3 5" key="1">
    <citation type="submission" date="2021-12" db="EMBL/GenBank/DDBJ databases">
        <title>Genomic and phenotypic characterization of three Burkholderia contaminans isolates recovered from different sources.</title>
        <authorList>
            <person name="Lopez De Volder A."/>
            <person name="Fan Y."/>
            <person name="Nunvar J."/>
            <person name="Herrera T."/>
            <person name="Timp W."/>
            <person name="Degrossi J."/>
        </authorList>
    </citation>
    <scope>NUCLEOTIDE SEQUENCE [LARGE SCALE GENOMIC DNA]</scope>
    <source>
        <strain evidence="3 5">LMG 23361</strain>
        <plasmid evidence="3 5">unnamed2</plasmid>
    </source>
</reference>
<dbReference type="Proteomes" id="UP001220209">
    <property type="component" value="Plasmid unnamed2"/>
</dbReference>
<reference evidence="2" key="2">
    <citation type="submission" date="2023-07" db="EMBL/GenBank/DDBJ databases">
        <title>A collection of bacterial strains from the Burkholderia cepacia Research Laboratory and Repository.</title>
        <authorList>
            <person name="Lipuma J."/>
            <person name="Spilker T."/>
            <person name="Caverly L."/>
        </authorList>
    </citation>
    <scope>NUCLEOTIDE SEQUENCE</scope>
    <source>
        <strain evidence="2">AU44979</strain>
    </source>
</reference>
<accession>A0AAP4R9E6</accession>
<keyword evidence="1" id="KW-0812">Transmembrane</keyword>
<organism evidence="2 4">
    <name type="scientific">Burkholderia contaminans</name>
    <dbReference type="NCBI Taxonomy" id="488447"/>
    <lineage>
        <taxon>Bacteria</taxon>
        <taxon>Pseudomonadati</taxon>
        <taxon>Pseudomonadota</taxon>
        <taxon>Betaproteobacteria</taxon>
        <taxon>Burkholderiales</taxon>
        <taxon>Burkholderiaceae</taxon>
        <taxon>Burkholderia</taxon>
        <taxon>Burkholderia cepacia complex</taxon>
    </lineage>
</organism>
<evidence type="ECO:0000313" key="2">
    <source>
        <dbReference type="EMBL" id="MDN7569256.1"/>
    </source>
</evidence>
<dbReference type="AlphaFoldDB" id="A0AAP4R9E6"/>
<protein>
    <submittedName>
        <fullName evidence="3">TraB/VirB10 family protein</fullName>
    </submittedName>
    <submittedName>
        <fullName evidence="2">TrbI/VirB10 family protein</fullName>
    </submittedName>
</protein>
<evidence type="ECO:0000313" key="3">
    <source>
        <dbReference type="EMBL" id="WFN23891.1"/>
    </source>
</evidence>
<feature type="transmembrane region" description="Helical" evidence="1">
    <location>
        <begin position="21"/>
        <end position="41"/>
    </location>
</feature>
<keyword evidence="1" id="KW-0472">Membrane</keyword>
<dbReference type="Pfam" id="PF03743">
    <property type="entry name" value="TrbI"/>
    <property type="match status" value="1"/>
</dbReference>
<sequence>MSFVSGATMSDVNQATKRRQRILTVACFAVLAGLFTVGMFFTQSGPANRQFTTKVPFTSLGDQNDRNAWRAHSEAQLAELTRRMSSIDSRADDAVSQMKALSKAQDELSKRIDAMKSTPASAPAAASGATADRAALDKPIPLNGAPAKTGAILNPPFGKSGNPGVDMAAAPPKLAIIQFNAPTGNGVDCVDPRYSSLPLDQATRAQQDCLKANGKKKVTFIPATSFVRVFMMNGVDAPTGGEAQHDPLPVFLQVLDAANLPNSRKLDITECRILTQAYGDVSSERTHMRGETLDCILKNGRTVEMPIKGNVMGEDGKEGVRGRLVSKAGSALAMSVFAGISSGIGQAFNESANTLSNTALGSTSIINPSQVGRAAIGSGVSGGADTLKQYYIRAAEKLFPVIETDGGRIVEFAVSKGAEYDGALSDISNINDGLANDGRANDGGYTDD</sequence>
<dbReference type="EMBL" id="CP090644">
    <property type="protein sequence ID" value="WFN23891.1"/>
    <property type="molecule type" value="Genomic_DNA"/>
</dbReference>
<gene>
    <name evidence="3" type="ORF">LXE91_41480</name>
    <name evidence="2" type="ORF">QZM56_32625</name>
</gene>
<proteinExistence type="predicted"/>
<evidence type="ECO:0000313" key="5">
    <source>
        <dbReference type="Proteomes" id="UP001220209"/>
    </source>
</evidence>
<name>A0AAP4R9E6_9BURK</name>
<dbReference type="CDD" id="cd16430">
    <property type="entry name" value="TraB"/>
    <property type="match status" value="1"/>
</dbReference>
<keyword evidence="1" id="KW-1133">Transmembrane helix</keyword>
<geneLocation type="plasmid" evidence="3 5">
    <name>unnamed2</name>
</geneLocation>
<dbReference type="InterPro" id="IPR005498">
    <property type="entry name" value="T4SS_VirB10/TraB/TrbI"/>
</dbReference>
<dbReference type="RefSeq" id="WP_224755994.1">
    <property type="nucleotide sequence ID" value="NZ_BSTW01000022.1"/>
</dbReference>
<dbReference type="Proteomes" id="UP001172109">
    <property type="component" value="Unassembled WGS sequence"/>
</dbReference>
<dbReference type="EMBL" id="JAUJQS010000034">
    <property type="protein sequence ID" value="MDN7569256.1"/>
    <property type="molecule type" value="Genomic_DNA"/>
</dbReference>
<evidence type="ECO:0000313" key="4">
    <source>
        <dbReference type="Proteomes" id="UP001172109"/>
    </source>
</evidence>
<keyword evidence="3" id="KW-0614">Plasmid</keyword>
<evidence type="ECO:0000256" key="1">
    <source>
        <dbReference type="SAM" id="Phobius"/>
    </source>
</evidence>